<dbReference type="Proteomes" id="UP000313359">
    <property type="component" value="Unassembled WGS sequence"/>
</dbReference>
<dbReference type="STRING" id="1328759.A0A5C2SCU2"/>
<evidence type="ECO:0000259" key="1">
    <source>
        <dbReference type="Pfam" id="PF06985"/>
    </source>
</evidence>
<evidence type="ECO:0000259" key="2">
    <source>
        <dbReference type="Pfam" id="PF26640"/>
    </source>
</evidence>
<gene>
    <name evidence="3" type="ORF">L227DRAFT_75957</name>
</gene>
<accession>A0A5C2SCU2</accession>
<keyword evidence="4" id="KW-1185">Reference proteome</keyword>
<dbReference type="Pfam" id="PF06985">
    <property type="entry name" value="HET"/>
    <property type="match status" value="1"/>
</dbReference>
<dbReference type="Pfam" id="PF26640">
    <property type="entry name" value="DUF8212"/>
    <property type="match status" value="1"/>
</dbReference>
<name>A0A5C2SCU2_9APHY</name>
<proteinExistence type="predicted"/>
<protein>
    <submittedName>
        <fullName evidence="3">HET-domain-containing protein</fullName>
    </submittedName>
</protein>
<dbReference type="PANTHER" id="PTHR10622:SF10">
    <property type="entry name" value="HET DOMAIN-CONTAINING PROTEIN"/>
    <property type="match status" value="1"/>
</dbReference>
<sequence length="664" mass="75775">MWLLSTDRAELHYFPSPERVPDGYAILSHLWHEEGEKSFQDIRALPALVHGTGATPRHLAGAKIRNACMLAESHGHKWLWADTCCIDKTSSAELSEAINSMFRYYHLASVCYAYLRDVPSDDELDSPLAPFQRSRWHRRGWTLQELLAPRFLIFLSDDWEVLGTKADLAQQLEKVTQIPATVLRFEEKLREVSIARRMSWAAKRETTRVEDEAYCLMGIFGITMPTLYGEGRHAFRRLQEAIMQQYADTTLFAWEDLMPQTSPVHPLGVVTDLLSKVPSEIERPGDLHIHDEDSYLFAKAPYNFAGAEEIYYTPPRCARRRGTISHCASPTPHAPHHHELDGVPTFAITPHGILARLLIHEASSGKYAIAYMSWFSKRLQRSLGLLLVPCPHLTDPVRPLYCVFQSMRLISPESVGRGAWQWKEVYLVHRPPPGIETEQIASIPIDLPVFTPFRFWHFHTFLRELSLNSTFVLDSVVAPPLPWTGDPPVKFVFKGLFDQAAPHRHVFAIQLGRCASTGAHWARVEFNMEAWDSPPRTTTPAIPDHPPTHVCSSDHIQTWPLHTRVFNVPADQRMYARYFGFRLAFTPCPLNPSDTLVLHVFPRTDPALLFEVPEEVMREIEYIRAACDSEDLGRCDQDILNDTLPDLRTRLEDLDWSLLKDAAS</sequence>
<dbReference type="EMBL" id="ML122263">
    <property type="protein sequence ID" value="RPD61107.1"/>
    <property type="molecule type" value="Genomic_DNA"/>
</dbReference>
<reference evidence="3" key="1">
    <citation type="journal article" date="2018" name="Genome Biol. Evol.">
        <title>Genomics and development of Lentinus tigrinus, a white-rot wood-decaying mushroom with dimorphic fruiting bodies.</title>
        <authorList>
            <person name="Wu B."/>
            <person name="Xu Z."/>
            <person name="Knudson A."/>
            <person name="Carlson A."/>
            <person name="Chen N."/>
            <person name="Kovaka S."/>
            <person name="LaButti K."/>
            <person name="Lipzen A."/>
            <person name="Pennachio C."/>
            <person name="Riley R."/>
            <person name="Schakwitz W."/>
            <person name="Umezawa K."/>
            <person name="Ohm R.A."/>
            <person name="Grigoriev I.V."/>
            <person name="Nagy L.G."/>
            <person name="Gibbons J."/>
            <person name="Hibbett D."/>
        </authorList>
    </citation>
    <scope>NUCLEOTIDE SEQUENCE [LARGE SCALE GENOMIC DNA]</scope>
    <source>
        <strain evidence="3">ALCF2SS1-6</strain>
    </source>
</reference>
<evidence type="ECO:0000313" key="4">
    <source>
        <dbReference type="Proteomes" id="UP000313359"/>
    </source>
</evidence>
<organism evidence="3 4">
    <name type="scientific">Lentinus tigrinus ALCF2SS1-6</name>
    <dbReference type="NCBI Taxonomy" id="1328759"/>
    <lineage>
        <taxon>Eukaryota</taxon>
        <taxon>Fungi</taxon>
        <taxon>Dikarya</taxon>
        <taxon>Basidiomycota</taxon>
        <taxon>Agaricomycotina</taxon>
        <taxon>Agaricomycetes</taxon>
        <taxon>Polyporales</taxon>
        <taxon>Polyporaceae</taxon>
        <taxon>Lentinus</taxon>
    </lineage>
</organism>
<dbReference type="InterPro" id="IPR058525">
    <property type="entry name" value="DUF8212"/>
</dbReference>
<dbReference type="InterPro" id="IPR010730">
    <property type="entry name" value="HET"/>
</dbReference>
<dbReference type="AlphaFoldDB" id="A0A5C2SCU2"/>
<dbReference type="OrthoDB" id="2725196at2759"/>
<feature type="domain" description="Heterokaryon incompatibility" evidence="1">
    <location>
        <begin position="24"/>
        <end position="120"/>
    </location>
</feature>
<evidence type="ECO:0000313" key="3">
    <source>
        <dbReference type="EMBL" id="RPD61107.1"/>
    </source>
</evidence>
<dbReference type="PANTHER" id="PTHR10622">
    <property type="entry name" value="HET DOMAIN-CONTAINING PROTEIN"/>
    <property type="match status" value="1"/>
</dbReference>
<feature type="domain" description="DUF8212" evidence="2">
    <location>
        <begin position="233"/>
        <end position="364"/>
    </location>
</feature>